<dbReference type="EMBL" id="BMRG01000004">
    <property type="protein sequence ID" value="GGP53347.1"/>
    <property type="molecule type" value="Genomic_DNA"/>
</dbReference>
<comment type="caution">
    <text evidence="4">The sequence shown here is derived from an EMBL/GenBank/DDBJ whole genome shotgun (WGS) entry which is preliminary data.</text>
</comment>
<reference evidence="4" key="1">
    <citation type="journal article" date="2014" name="Int. J. Syst. Evol. Microbiol.">
        <title>Complete genome sequence of Corynebacterium casei LMG S-19264T (=DSM 44701T), isolated from a smear-ripened cheese.</title>
        <authorList>
            <consortium name="US DOE Joint Genome Institute (JGI-PGF)"/>
            <person name="Walter F."/>
            <person name="Albersmeier A."/>
            <person name="Kalinowski J."/>
            <person name="Ruckert C."/>
        </authorList>
    </citation>
    <scope>NUCLEOTIDE SEQUENCE</scope>
    <source>
        <strain evidence="4">JCM 3313</strain>
    </source>
</reference>
<dbReference type="GO" id="GO:0000271">
    <property type="term" value="P:polysaccharide biosynthetic process"/>
    <property type="evidence" value="ECO:0007669"/>
    <property type="project" value="TreeGrafter"/>
</dbReference>
<name>A0A918AL61_9PSEU</name>
<organism evidence="4 5">
    <name type="scientific">Saccharothrix coeruleofusca</name>
    <dbReference type="NCBI Taxonomy" id="33919"/>
    <lineage>
        <taxon>Bacteria</taxon>
        <taxon>Bacillati</taxon>
        <taxon>Actinomycetota</taxon>
        <taxon>Actinomycetes</taxon>
        <taxon>Pseudonocardiales</taxon>
        <taxon>Pseudonocardiaceae</taxon>
        <taxon>Saccharothrix</taxon>
    </lineage>
</organism>
<dbReference type="InterPro" id="IPR036291">
    <property type="entry name" value="NAD(P)-bd_dom_sf"/>
</dbReference>
<comment type="similarity">
    <text evidence="2">Belongs to the DegT/DnrJ/EryC1 family.</text>
</comment>
<feature type="domain" description="NAD-dependent epimerase/dehydratase" evidence="3">
    <location>
        <begin position="5"/>
        <end position="230"/>
    </location>
</feature>
<dbReference type="PANTHER" id="PTHR30244:SF34">
    <property type="entry name" value="DTDP-4-AMINO-4,6-DIDEOXYGALACTOSE TRANSAMINASE"/>
    <property type="match status" value="1"/>
</dbReference>
<dbReference type="SUPFAM" id="SSF53383">
    <property type="entry name" value="PLP-dependent transferases"/>
    <property type="match status" value="1"/>
</dbReference>
<dbReference type="PANTHER" id="PTHR30244">
    <property type="entry name" value="TRANSAMINASE"/>
    <property type="match status" value="1"/>
</dbReference>
<dbReference type="Pfam" id="PF01370">
    <property type="entry name" value="Epimerase"/>
    <property type="match status" value="1"/>
</dbReference>
<dbReference type="GO" id="GO:0008483">
    <property type="term" value="F:transaminase activity"/>
    <property type="evidence" value="ECO:0007669"/>
    <property type="project" value="TreeGrafter"/>
</dbReference>
<evidence type="ECO:0000259" key="3">
    <source>
        <dbReference type="Pfam" id="PF01370"/>
    </source>
</evidence>
<dbReference type="AlphaFoldDB" id="A0A918AL61"/>
<comment type="cofactor">
    <cofactor evidence="1">
        <name>pyridoxal 5'-phosphate</name>
        <dbReference type="ChEBI" id="CHEBI:597326"/>
    </cofactor>
</comment>
<sequence>MQSRIMVTGAGGYLGSVLLPVLLEAGHHVVAVDKFYFGGHVLAAVDGHPALTVRRCDVRDLAAADLVGVDAVVALAAISNDPAGDLDPDWTVEVNQDATVRLAELAAAEGVRTFVFASSCSVYGAGGDGVLDESSPLRPLTVYACTKQATEKALDALASPDFRVLSLRMATLFGASPRMRLDLVVNRMVAHAVAGRPIHVHGGGQWRPLLHVADAARAYLRCLELPRERVPISGVFNVVGENATIADLARRIGARLGAVPVRITDGGPDQRSYRVGQAAFRELTGFTADTGVEQGVEELRHALADVDVDDPRYCTVEALKAVVSTPARDGGEKVRRAFLPFALPLVGREEEREVLDTLRSGWLTTGPKTKRFEALCAQYLGVRHAVAMSSCTGALHVALAALDIGPGDEVVTSPVTWPATANVILHLGATPVFVDVEPDTLNIDPAGVEAAITPRTRAIVPVHMAGQTCDMDALAAIARRHGLPIVEDAAHAMGATHGARKVGGLSTAAAFSFYPTKNMTTAEGGLLATDDDALAERARVLSLHGISRDAWKRYSPDGALHWELVEPGFKYNMTDLQASLGLHQLGKLDAFRDTRAEYAARYDERFADLAALRPLAHRGFGVHAHHLYVVVLDLDALTISRDEFLLALREEGIGTGVHFTSMHLQPYYRDRWGMDPDALPVAADLSRRIASLPLYPKMTRQDVEDVVAAVRKVVLAYTRTA</sequence>
<dbReference type="CDD" id="cd00616">
    <property type="entry name" value="AHBA_syn"/>
    <property type="match status" value="1"/>
</dbReference>
<keyword evidence="5" id="KW-1185">Reference proteome</keyword>
<dbReference type="GO" id="GO:0030170">
    <property type="term" value="F:pyridoxal phosphate binding"/>
    <property type="evidence" value="ECO:0007669"/>
    <property type="project" value="TreeGrafter"/>
</dbReference>
<dbReference type="Gene3D" id="3.90.1150.10">
    <property type="entry name" value="Aspartate Aminotransferase, domain 1"/>
    <property type="match status" value="1"/>
</dbReference>
<accession>A0A918AL61</accession>
<dbReference type="Gene3D" id="3.40.50.720">
    <property type="entry name" value="NAD(P)-binding Rossmann-like Domain"/>
    <property type="match status" value="1"/>
</dbReference>
<evidence type="ECO:0000313" key="4">
    <source>
        <dbReference type="EMBL" id="GGP53347.1"/>
    </source>
</evidence>
<evidence type="ECO:0000256" key="1">
    <source>
        <dbReference type="ARBA" id="ARBA00001933"/>
    </source>
</evidence>
<dbReference type="InterPro" id="IPR015422">
    <property type="entry name" value="PyrdxlP-dep_Trfase_small"/>
</dbReference>
<proteinExistence type="inferred from homology"/>
<dbReference type="InterPro" id="IPR015421">
    <property type="entry name" value="PyrdxlP-dep_Trfase_major"/>
</dbReference>
<gene>
    <name evidence="4" type="ORF">GCM10010185_26860</name>
</gene>
<dbReference type="RefSeq" id="WP_189223553.1">
    <property type="nucleotide sequence ID" value="NZ_BMRG01000004.1"/>
</dbReference>
<evidence type="ECO:0000313" key="5">
    <source>
        <dbReference type="Proteomes" id="UP000639606"/>
    </source>
</evidence>
<protein>
    <recommendedName>
        <fullName evidence="3">NAD-dependent epimerase/dehydratase domain-containing protein</fullName>
    </recommendedName>
</protein>
<dbReference type="SUPFAM" id="SSF51735">
    <property type="entry name" value="NAD(P)-binding Rossmann-fold domains"/>
    <property type="match status" value="1"/>
</dbReference>
<dbReference type="CDD" id="cd08946">
    <property type="entry name" value="SDR_e"/>
    <property type="match status" value="1"/>
</dbReference>
<dbReference type="InterPro" id="IPR000653">
    <property type="entry name" value="DegT/StrS_aminotransferase"/>
</dbReference>
<evidence type="ECO:0000256" key="2">
    <source>
        <dbReference type="RuleBase" id="RU004508"/>
    </source>
</evidence>
<dbReference type="Proteomes" id="UP000639606">
    <property type="component" value="Unassembled WGS sequence"/>
</dbReference>
<dbReference type="Gene3D" id="3.40.640.10">
    <property type="entry name" value="Type I PLP-dependent aspartate aminotransferase-like (Major domain)"/>
    <property type="match status" value="1"/>
</dbReference>
<reference evidence="4" key="2">
    <citation type="submission" date="2020-09" db="EMBL/GenBank/DDBJ databases">
        <authorList>
            <person name="Sun Q."/>
            <person name="Ohkuma M."/>
        </authorList>
    </citation>
    <scope>NUCLEOTIDE SEQUENCE</scope>
    <source>
        <strain evidence="4">JCM 3313</strain>
    </source>
</reference>
<dbReference type="InterPro" id="IPR015424">
    <property type="entry name" value="PyrdxlP-dep_Trfase"/>
</dbReference>
<keyword evidence="2" id="KW-0663">Pyridoxal phosphate</keyword>
<dbReference type="InterPro" id="IPR001509">
    <property type="entry name" value="Epimerase_deHydtase"/>
</dbReference>
<dbReference type="Pfam" id="PF01041">
    <property type="entry name" value="DegT_DnrJ_EryC1"/>
    <property type="match status" value="1"/>
</dbReference>